<evidence type="ECO:0008006" key="3">
    <source>
        <dbReference type="Google" id="ProtNLM"/>
    </source>
</evidence>
<organism evidence="1 2">
    <name type="scientific">Phragmitibacter flavus</name>
    <dbReference type="NCBI Taxonomy" id="2576071"/>
    <lineage>
        <taxon>Bacteria</taxon>
        <taxon>Pseudomonadati</taxon>
        <taxon>Verrucomicrobiota</taxon>
        <taxon>Verrucomicrobiia</taxon>
        <taxon>Verrucomicrobiales</taxon>
        <taxon>Verrucomicrobiaceae</taxon>
        <taxon>Phragmitibacter</taxon>
    </lineage>
</organism>
<dbReference type="EMBL" id="VAUV01000006">
    <property type="protein sequence ID" value="TLD71097.1"/>
    <property type="molecule type" value="Genomic_DNA"/>
</dbReference>
<protein>
    <recommendedName>
        <fullName evidence="3">FHA domain-containing protein</fullName>
    </recommendedName>
</protein>
<comment type="caution">
    <text evidence="1">The sequence shown here is derived from an EMBL/GenBank/DDBJ whole genome shotgun (WGS) entry which is preliminary data.</text>
</comment>
<name>A0A5R8KFN1_9BACT</name>
<evidence type="ECO:0000313" key="1">
    <source>
        <dbReference type="EMBL" id="TLD71097.1"/>
    </source>
</evidence>
<dbReference type="Proteomes" id="UP000306196">
    <property type="component" value="Unassembled WGS sequence"/>
</dbReference>
<reference evidence="1 2" key="1">
    <citation type="submission" date="2019-05" db="EMBL/GenBank/DDBJ databases">
        <title>Verrucobacter flavum gen. nov., sp. nov. a new member of the family Verrucomicrobiaceae.</title>
        <authorList>
            <person name="Szuroczki S."/>
            <person name="Abbaszade G."/>
            <person name="Szabo A."/>
            <person name="Felfoldi T."/>
            <person name="Schumann P."/>
            <person name="Boka K."/>
            <person name="Keki Z."/>
            <person name="Toumi M."/>
            <person name="Toth E."/>
        </authorList>
    </citation>
    <scope>NUCLEOTIDE SEQUENCE [LARGE SCALE GENOMIC DNA]</scope>
    <source>
        <strain evidence="1 2">MG-N-17</strain>
    </source>
</reference>
<dbReference type="RefSeq" id="WP_138085925.1">
    <property type="nucleotide sequence ID" value="NZ_VAUV01000006.1"/>
</dbReference>
<dbReference type="OrthoDB" id="175729at2"/>
<keyword evidence="2" id="KW-1185">Reference proteome</keyword>
<accession>A0A5R8KFN1</accession>
<dbReference type="AlphaFoldDB" id="A0A5R8KFN1"/>
<sequence>MSPQPINPPTALSVTASDAGAARLAVRQLRLRLISDQENAPILSLVADSPMIVGRSSTEADFTAQLRPRNSVNDGRTRRIGRAQTHLRLRLDRLRIDEPEALNPTLVLDTPMRQRAALSLPAQIVIAGEYPLKIRLAPSFYHAPRRIEGWPTADSSFLQGALTVQPGSTASLPCQAALVVSDVTLCLDREGLPRFRPDETTTPIARVHRIGGQFWWQDLLHDEANQSLTWMQPGATLRIGNVDYQIHAHDIQAPDECSADDATMLA</sequence>
<gene>
    <name evidence="1" type="ORF">FEM03_09290</name>
</gene>
<evidence type="ECO:0000313" key="2">
    <source>
        <dbReference type="Proteomes" id="UP000306196"/>
    </source>
</evidence>
<proteinExistence type="predicted"/>